<protein>
    <submittedName>
        <fullName evidence="1">AAA family ATPase</fullName>
    </submittedName>
</protein>
<dbReference type="Proteomes" id="UP001235133">
    <property type="component" value="Unassembled WGS sequence"/>
</dbReference>
<evidence type="ECO:0000313" key="2">
    <source>
        <dbReference type="Proteomes" id="UP001235133"/>
    </source>
</evidence>
<dbReference type="RefSeq" id="WP_308867133.1">
    <property type="nucleotide sequence ID" value="NZ_JAVFWO010000002.1"/>
</dbReference>
<keyword evidence="2" id="KW-1185">Reference proteome</keyword>
<proteinExistence type="predicted"/>
<comment type="caution">
    <text evidence="1">The sequence shown here is derived from an EMBL/GenBank/DDBJ whole genome shotgun (WGS) entry which is preliminary data.</text>
</comment>
<reference evidence="1 2" key="1">
    <citation type="submission" date="2023-08" db="EMBL/GenBank/DDBJ databases">
        <title>Microbacterium psychrotolerans sp. nov., a psychrotolerant bacterium isolated from soil in Heilongjiang Province, China.</title>
        <authorList>
            <person name="An P."/>
            <person name="Zhao D."/>
            <person name="Xiang H."/>
        </authorList>
    </citation>
    <scope>NUCLEOTIDE SEQUENCE [LARGE SCALE GENOMIC DNA]</scope>
    <source>
        <strain evidence="1 2">QXD-8</strain>
    </source>
</reference>
<sequence length="154" mass="17213">MHHILITGMSGVGKSSVLCELSRRGHRTVDTDYGQWVRADGAWDEPRMTALLSAASPIIVSGRVENQGRFYDRFRAVILLSAPIDVLLHRPSARTNNPYGKSERDQAEVRRYVRDVEPLLRHGATQELHACRPISELADEIEKLLARPGSSSAR</sequence>
<dbReference type="Pfam" id="PF13238">
    <property type="entry name" value="AAA_18"/>
    <property type="match status" value="1"/>
</dbReference>
<name>A0ABU0Z0W1_9MICO</name>
<dbReference type="SUPFAM" id="SSF52540">
    <property type="entry name" value="P-loop containing nucleoside triphosphate hydrolases"/>
    <property type="match status" value="1"/>
</dbReference>
<gene>
    <name evidence="1" type="ORF">Q9R08_06810</name>
</gene>
<dbReference type="Gene3D" id="3.40.50.300">
    <property type="entry name" value="P-loop containing nucleotide triphosphate hydrolases"/>
    <property type="match status" value="1"/>
</dbReference>
<accession>A0ABU0Z0W1</accession>
<evidence type="ECO:0000313" key="1">
    <source>
        <dbReference type="EMBL" id="MDQ7877680.1"/>
    </source>
</evidence>
<organism evidence="1 2">
    <name type="scientific">Microbacterium psychrotolerans</name>
    <dbReference type="NCBI Taxonomy" id="3068321"/>
    <lineage>
        <taxon>Bacteria</taxon>
        <taxon>Bacillati</taxon>
        <taxon>Actinomycetota</taxon>
        <taxon>Actinomycetes</taxon>
        <taxon>Micrococcales</taxon>
        <taxon>Microbacteriaceae</taxon>
        <taxon>Microbacterium</taxon>
    </lineage>
</organism>
<dbReference type="InterPro" id="IPR027417">
    <property type="entry name" value="P-loop_NTPase"/>
</dbReference>
<dbReference type="EMBL" id="JAVFWO010000002">
    <property type="protein sequence ID" value="MDQ7877680.1"/>
    <property type="molecule type" value="Genomic_DNA"/>
</dbReference>